<dbReference type="GO" id="GO:0016607">
    <property type="term" value="C:nuclear speck"/>
    <property type="evidence" value="ECO:0007669"/>
    <property type="project" value="TreeGrafter"/>
</dbReference>
<dbReference type="GO" id="GO:0009639">
    <property type="term" value="P:response to red or far red light"/>
    <property type="evidence" value="ECO:0007669"/>
    <property type="project" value="InterPro"/>
</dbReference>
<evidence type="ECO:0000256" key="1">
    <source>
        <dbReference type="SAM" id="MobiDB-lite"/>
    </source>
</evidence>
<gene>
    <name evidence="3 4" type="primary">LOC111452097</name>
</gene>
<dbReference type="Proteomes" id="UP000504609">
    <property type="component" value="Unplaced"/>
</dbReference>
<sequence length="229" mass="25768">MEEKEHNPTEINSFYEISKKRKLPAEHLGLPSPKHKHSNEASPSKSVFLHDGLPETELMTVQFSKGNPNVICIDEGLTPESVKDSNSFSDESNSATSVFCGAKLELNQALSCTRDSSESTHFCVGSSTAMESSSTEQEVAFARGENQMEAIHKIQEHMLVLDSHEEHVNDDLEQCTEQELEDLFRSNGLNPNTYVLSSGRWTVNHEAQSRDRTPTIDREFEQFFSMLML</sequence>
<feature type="region of interest" description="Disordered" evidence="1">
    <location>
        <begin position="25"/>
        <end position="45"/>
    </location>
</feature>
<proteinExistence type="predicted"/>
<evidence type="ECO:0000313" key="3">
    <source>
        <dbReference type="RefSeq" id="XP_022948410.1"/>
    </source>
</evidence>
<accession>A0A6J1G9S1</accession>
<evidence type="ECO:0000313" key="2">
    <source>
        <dbReference type="Proteomes" id="UP000504609"/>
    </source>
</evidence>
<evidence type="ECO:0000313" key="4">
    <source>
        <dbReference type="RefSeq" id="XP_022948418.1"/>
    </source>
</evidence>
<keyword evidence="2" id="KW-1185">Reference proteome</keyword>
<dbReference type="PANTHER" id="PTHR37723">
    <property type="entry name" value="PROTEIN FAR-RED ELONGATED HYPOCOTYL 1"/>
    <property type="match status" value="1"/>
</dbReference>
<organism evidence="2 3">
    <name type="scientific">Cucurbita moschata</name>
    <name type="common">Winter crookneck squash</name>
    <name type="synonym">Cucurbita pepo var. moschata</name>
    <dbReference type="NCBI Taxonomy" id="3662"/>
    <lineage>
        <taxon>Eukaryota</taxon>
        <taxon>Viridiplantae</taxon>
        <taxon>Streptophyta</taxon>
        <taxon>Embryophyta</taxon>
        <taxon>Tracheophyta</taxon>
        <taxon>Spermatophyta</taxon>
        <taxon>Magnoliopsida</taxon>
        <taxon>eudicotyledons</taxon>
        <taxon>Gunneridae</taxon>
        <taxon>Pentapetalae</taxon>
        <taxon>rosids</taxon>
        <taxon>fabids</taxon>
        <taxon>Cucurbitales</taxon>
        <taxon>Cucurbitaceae</taxon>
        <taxon>Cucurbiteae</taxon>
        <taxon>Cucurbita</taxon>
    </lineage>
</organism>
<protein>
    <submittedName>
        <fullName evidence="3 4">Protein FAR-RED ELONGATED HYPOCOTYL 1-like</fullName>
    </submittedName>
</protein>
<dbReference type="InterPro" id="IPR037766">
    <property type="entry name" value="FHY1"/>
</dbReference>
<dbReference type="GO" id="GO:0051457">
    <property type="term" value="P:maintenance of protein location in nucleus"/>
    <property type="evidence" value="ECO:0007669"/>
    <property type="project" value="TreeGrafter"/>
</dbReference>
<dbReference type="PANTHER" id="PTHR37723:SF1">
    <property type="entry name" value="PROTEIN FAR-RED-ELONGATED HYPOCOTYL 1-LIKE"/>
    <property type="match status" value="1"/>
</dbReference>
<dbReference type="RefSeq" id="XP_022948418.1">
    <property type="nucleotide sequence ID" value="XM_023092650.1"/>
</dbReference>
<dbReference type="GO" id="GO:0061608">
    <property type="term" value="F:nuclear import signal receptor activity"/>
    <property type="evidence" value="ECO:0007669"/>
    <property type="project" value="TreeGrafter"/>
</dbReference>
<dbReference type="GeneID" id="111452097"/>
<dbReference type="AlphaFoldDB" id="A0A6J1G9S1"/>
<dbReference type="KEGG" id="cmos:111452097"/>
<name>A0A6J1G9S1_CUCMO</name>
<reference evidence="3 4" key="1">
    <citation type="submission" date="2025-04" db="UniProtKB">
        <authorList>
            <consortium name="RefSeq"/>
        </authorList>
    </citation>
    <scope>IDENTIFICATION</scope>
    <source>
        <tissue evidence="3 4">Young leaves</tissue>
    </source>
</reference>
<dbReference type="RefSeq" id="XP_022948410.1">
    <property type="nucleotide sequence ID" value="XM_023092642.1"/>
</dbReference>
<dbReference type="GO" id="GO:0005737">
    <property type="term" value="C:cytoplasm"/>
    <property type="evidence" value="ECO:0007669"/>
    <property type="project" value="TreeGrafter"/>
</dbReference>